<keyword evidence="3" id="KW-0804">Transcription</keyword>
<dbReference type="InterPro" id="IPR009057">
    <property type="entry name" value="Homeodomain-like_sf"/>
</dbReference>
<dbReference type="InterPro" id="IPR037923">
    <property type="entry name" value="HTH-like"/>
</dbReference>
<proteinExistence type="predicted"/>
<dbReference type="PROSITE" id="PS01124">
    <property type="entry name" value="HTH_ARAC_FAMILY_2"/>
    <property type="match status" value="1"/>
</dbReference>
<dbReference type="AlphaFoldDB" id="A0A6I4IBX8"/>
<evidence type="ECO:0000313" key="6">
    <source>
        <dbReference type="Proteomes" id="UP000434850"/>
    </source>
</evidence>
<dbReference type="GO" id="GO:0003700">
    <property type="term" value="F:DNA-binding transcription factor activity"/>
    <property type="evidence" value="ECO:0007669"/>
    <property type="project" value="InterPro"/>
</dbReference>
<evidence type="ECO:0000256" key="3">
    <source>
        <dbReference type="ARBA" id="ARBA00023163"/>
    </source>
</evidence>
<keyword evidence="6" id="KW-1185">Reference proteome</keyword>
<protein>
    <submittedName>
        <fullName evidence="5">Helix-turn-helix domain-containing protein</fullName>
    </submittedName>
</protein>
<dbReference type="Pfam" id="PF02311">
    <property type="entry name" value="AraC_binding"/>
    <property type="match status" value="1"/>
</dbReference>
<dbReference type="InterPro" id="IPR003313">
    <property type="entry name" value="AraC-bd"/>
</dbReference>
<dbReference type="PANTHER" id="PTHR43280">
    <property type="entry name" value="ARAC-FAMILY TRANSCRIPTIONAL REGULATOR"/>
    <property type="match status" value="1"/>
</dbReference>
<comment type="caution">
    <text evidence="5">The sequence shown here is derived from an EMBL/GenBank/DDBJ whole genome shotgun (WGS) entry which is preliminary data.</text>
</comment>
<keyword evidence="2" id="KW-0238">DNA-binding</keyword>
<dbReference type="InterPro" id="IPR018060">
    <property type="entry name" value="HTH_AraC"/>
</dbReference>
<dbReference type="Proteomes" id="UP000434850">
    <property type="component" value="Unassembled WGS sequence"/>
</dbReference>
<organism evidence="5 6">
    <name type="scientific">Mucilaginibacter aquatilis</name>
    <dbReference type="NCBI Taxonomy" id="1517760"/>
    <lineage>
        <taxon>Bacteria</taxon>
        <taxon>Pseudomonadati</taxon>
        <taxon>Bacteroidota</taxon>
        <taxon>Sphingobacteriia</taxon>
        <taxon>Sphingobacteriales</taxon>
        <taxon>Sphingobacteriaceae</taxon>
        <taxon>Mucilaginibacter</taxon>
    </lineage>
</organism>
<dbReference type="SUPFAM" id="SSF51215">
    <property type="entry name" value="Regulatory protein AraC"/>
    <property type="match status" value="1"/>
</dbReference>
<reference evidence="5 6" key="1">
    <citation type="submission" date="2019-12" db="EMBL/GenBank/DDBJ databases">
        <title>Mucilaginibacter sp. HME9299 genome sequencing and assembly.</title>
        <authorList>
            <person name="Kang H."/>
            <person name="Kim H."/>
            <person name="Joh K."/>
        </authorList>
    </citation>
    <scope>NUCLEOTIDE SEQUENCE [LARGE SCALE GENOMIC DNA]</scope>
    <source>
        <strain evidence="5 6">HME9299</strain>
    </source>
</reference>
<gene>
    <name evidence="5" type="ORF">GO816_16365</name>
</gene>
<dbReference type="SMART" id="SM00342">
    <property type="entry name" value="HTH_ARAC"/>
    <property type="match status" value="1"/>
</dbReference>
<feature type="domain" description="HTH araC/xylS-type" evidence="4">
    <location>
        <begin position="181"/>
        <end position="284"/>
    </location>
</feature>
<evidence type="ECO:0000256" key="2">
    <source>
        <dbReference type="ARBA" id="ARBA00023125"/>
    </source>
</evidence>
<dbReference type="GO" id="GO:0043565">
    <property type="term" value="F:sequence-specific DNA binding"/>
    <property type="evidence" value="ECO:0007669"/>
    <property type="project" value="InterPro"/>
</dbReference>
<dbReference type="PANTHER" id="PTHR43280:SF32">
    <property type="entry name" value="TRANSCRIPTIONAL REGULATORY PROTEIN"/>
    <property type="match status" value="1"/>
</dbReference>
<name>A0A6I4IBX8_9SPHI</name>
<dbReference type="OrthoDB" id="9816214at2"/>
<dbReference type="EMBL" id="WQLA01000007">
    <property type="protein sequence ID" value="MVN92711.1"/>
    <property type="molecule type" value="Genomic_DNA"/>
</dbReference>
<evidence type="ECO:0000259" key="4">
    <source>
        <dbReference type="PROSITE" id="PS01124"/>
    </source>
</evidence>
<sequence>MSRLHLKAPAHPMITLVNYDEEEIDLRDAGCWVMLDFYKITFKRGFKGSVKYGPGTYDFKEGGMAFLAPGQAVRMTPDPGDYQGYALYFHPNLLINHPLSQRIYHYGFFDYTVAEALFLSAKEKHTMEALFQAIDTELNNTIDQFSTDVLISQLELLLNHSNRFYNRQFQTRKNMHHELIVKMEEWLTGQFDKAILGGLPSPHDLANHLNVSQRYLSDMLRSLTGKTTQQHIHLALIDKAKALLNQTNLTTAEIAYYLGFEHPQSFNKLFKQRTNVSPVQYRRGQLQDN</sequence>
<dbReference type="Gene3D" id="1.10.10.60">
    <property type="entry name" value="Homeodomain-like"/>
    <property type="match status" value="1"/>
</dbReference>
<dbReference type="SUPFAM" id="SSF46689">
    <property type="entry name" value="Homeodomain-like"/>
    <property type="match status" value="1"/>
</dbReference>
<keyword evidence="1" id="KW-0805">Transcription regulation</keyword>
<accession>A0A6I4IBX8</accession>
<evidence type="ECO:0000256" key="1">
    <source>
        <dbReference type="ARBA" id="ARBA00023015"/>
    </source>
</evidence>
<evidence type="ECO:0000313" key="5">
    <source>
        <dbReference type="EMBL" id="MVN92711.1"/>
    </source>
</evidence>
<dbReference type="Pfam" id="PF12833">
    <property type="entry name" value="HTH_18"/>
    <property type="match status" value="1"/>
</dbReference>